<organism evidence="2 3">
    <name type="scientific">Bartonella kosoyi</name>
    <dbReference type="NCBI Taxonomy" id="2133959"/>
    <lineage>
        <taxon>Bacteria</taxon>
        <taxon>Pseudomonadati</taxon>
        <taxon>Pseudomonadota</taxon>
        <taxon>Alphaproteobacteria</taxon>
        <taxon>Hyphomicrobiales</taxon>
        <taxon>Bartonellaceae</taxon>
        <taxon>Bartonella</taxon>
    </lineage>
</organism>
<evidence type="ECO:0000256" key="1">
    <source>
        <dbReference type="SAM" id="MobiDB-lite"/>
    </source>
</evidence>
<gene>
    <name evidence="2" type="ORF">D1093_09775</name>
</gene>
<reference evidence="2 3" key="1">
    <citation type="journal article" date="2020" name="Int. J. Syst. Evol. Microbiol.">
        <title>Bartonella kosoyi sp. nov. and Bartonella krasnovii sp. nov., two novel species closely related to the zoonotic Bartonella elizabethae, isolated from black rats and wild desert rodent-fleas.</title>
        <authorList>
            <person name="Gutierrez R."/>
            <person name="Shalit T."/>
            <person name="Markus B."/>
            <person name="Yuan C."/>
            <person name="Nachum-Biala Y."/>
            <person name="Elad D."/>
            <person name="Harrus S."/>
        </authorList>
    </citation>
    <scope>NUCLEOTIDE SEQUENCE [LARGE SCALE GENOMIC DNA]</scope>
    <source>
        <strain evidence="2 3">Tel Aviv</strain>
        <plasmid evidence="2">pTLV-1</plasmid>
    </source>
</reference>
<dbReference type="EMBL" id="CP042964">
    <property type="protein sequence ID" value="QEG79298.1"/>
    <property type="molecule type" value="Genomic_DNA"/>
</dbReference>
<feature type="region of interest" description="Disordered" evidence="1">
    <location>
        <begin position="66"/>
        <end position="86"/>
    </location>
</feature>
<dbReference type="InterPro" id="IPR035225">
    <property type="entry name" value="DUF5338"/>
</dbReference>
<dbReference type="KEGG" id="bky:D1093_09775"/>
<dbReference type="AlphaFoldDB" id="A0A5B9RHR9"/>
<evidence type="ECO:0000313" key="3">
    <source>
        <dbReference type="Proteomes" id="UP000321940"/>
    </source>
</evidence>
<protein>
    <submittedName>
        <fullName evidence="2">Uncharacterized protein</fullName>
    </submittedName>
</protein>
<dbReference type="RefSeq" id="WP_150222416.1">
    <property type="nucleotide sequence ID" value="NZ_CP042964.1"/>
</dbReference>
<geneLocation type="plasmid" evidence="2 3">
    <name>pTLV-1</name>
</geneLocation>
<evidence type="ECO:0000313" key="2">
    <source>
        <dbReference type="EMBL" id="QEG79298.1"/>
    </source>
</evidence>
<accession>A0A5B9RHR9</accession>
<keyword evidence="3" id="KW-1185">Reference proteome</keyword>
<name>A0A5B9RHR9_9HYPH</name>
<keyword evidence="2" id="KW-0614">Plasmid</keyword>
<dbReference type="Pfam" id="PF17273">
    <property type="entry name" value="DUF5338"/>
    <property type="match status" value="1"/>
</dbReference>
<dbReference type="Proteomes" id="UP000321940">
    <property type="component" value="Plasmid pTLV-1"/>
</dbReference>
<proteinExistence type="predicted"/>
<sequence>MEQKTKWGKMRIVFLANKDLILKSIEEGYSLKEILRRNPNLNISYDALASYVRKYFKKNFETTSPTLSVKTQSKEPTSAKPITTQQKSRTFIHDTNKKLEDMI</sequence>